<feature type="transmembrane region" description="Helical" evidence="13">
    <location>
        <begin position="309"/>
        <end position="329"/>
    </location>
</feature>
<feature type="transmembrane region" description="Helical" evidence="13">
    <location>
        <begin position="204"/>
        <end position="222"/>
    </location>
</feature>
<evidence type="ECO:0000256" key="12">
    <source>
        <dbReference type="ARBA" id="ARBA00032555"/>
    </source>
</evidence>
<keyword evidence="7 13" id="KW-0812">Transmembrane</keyword>
<feature type="transmembrane region" description="Helical" evidence="13">
    <location>
        <begin position="276"/>
        <end position="297"/>
    </location>
</feature>
<feature type="transmembrane region" description="Helical" evidence="13">
    <location>
        <begin position="648"/>
        <end position="668"/>
    </location>
</feature>
<feature type="transmembrane region" description="Helical" evidence="13">
    <location>
        <begin position="743"/>
        <end position="765"/>
    </location>
</feature>
<protein>
    <recommendedName>
        <fullName evidence="4">Molybdate-anion transporter</fullName>
    </recommendedName>
    <alternativeName>
        <fullName evidence="11">Major facilitator superfamily domain-containing protein 5</fullName>
    </alternativeName>
    <alternativeName>
        <fullName evidence="12">Molybdate transporter 2 homolog</fullName>
    </alternativeName>
</protein>
<dbReference type="Gene3D" id="1.20.1250.20">
    <property type="entry name" value="MFS general substrate transporter like domains"/>
    <property type="match status" value="1"/>
</dbReference>
<evidence type="ECO:0000256" key="10">
    <source>
        <dbReference type="ARBA" id="ARBA00023136"/>
    </source>
</evidence>
<sequence>MWVTAYFAIIVLLALCVGLEFTARRLTPPQSTPTAVANPAFRRFQSIFLRAYLLALWADWLQGPYLYKLYRHYSFLESQIAILYVCGLASCVLFAPFSGWLPQALGRRQTCLLFCVSYSACCLTKLSRDYFVLIVGRILGGLSTSLLATTFEAWYVYRHVEVHDFPKEWIPSTFNKVATWNHGLAVGAGLVANLLAEWLHLGPVAPFLLAVPCLGCCSWLVLTDWGKEEAERGSEGDKQTLILGAANGGVARLSAKERFSRSCHDGLRCLLSDRRVLLLGGVQALFESVLYIFVFLWTPVLDPHGPPLGIVFSCLMAASMVGSLLYRLATSTRYRLQPGQVLCLAVLMAFFSFFMLTFSTVPGQPRPHDSFLAFLLLELACGLYFPAVSFLQGRVIPEEKRAGVLSWFRLPLHLLACLGLLALHGEVSGTGGGEGGGGTRHMFGGCAVMMLAALMAVISLFTLSRNDTDLRLEGCRGEGEMEKPIQAADGVKTGIMTQGKLSLANKASDSTGGEAFVAPAPPTYEEAVAGVSAPCYNDVEMLTEFSWDDANIRRVFIRKVYSILMIQLLVTVAIVALFTFCDPVKDYIQTNPGWYWASYVVFFVTYLTLSCCSGPRRQFPWNLILLAIFTLSLSYMTGMLSSFYNTKSVVMCLGITAAVCLVVTVFSFQTKLDVTTCHGVLFIFCMVMFISGLVLAIVLPFQYVPWLDAIYAALGAILFTMFLAFDTQLLMGNKRYAMSPEEYVFATLSIYLDIVYIFSFFLQIFGTRRD</sequence>
<feature type="transmembrane region" description="Helical" evidence="13">
    <location>
        <begin position="709"/>
        <end position="731"/>
    </location>
</feature>
<evidence type="ECO:0000256" key="11">
    <source>
        <dbReference type="ARBA" id="ARBA00030646"/>
    </source>
</evidence>
<organism evidence="14 15">
    <name type="scientific">Ataeniobius toweri</name>
    <dbReference type="NCBI Taxonomy" id="208326"/>
    <lineage>
        <taxon>Eukaryota</taxon>
        <taxon>Metazoa</taxon>
        <taxon>Chordata</taxon>
        <taxon>Craniata</taxon>
        <taxon>Vertebrata</taxon>
        <taxon>Euteleostomi</taxon>
        <taxon>Actinopterygii</taxon>
        <taxon>Neopterygii</taxon>
        <taxon>Teleostei</taxon>
        <taxon>Neoteleostei</taxon>
        <taxon>Acanthomorphata</taxon>
        <taxon>Ovalentaria</taxon>
        <taxon>Atherinomorphae</taxon>
        <taxon>Cyprinodontiformes</taxon>
        <taxon>Goodeidae</taxon>
        <taxon>Ataeniobius</taxon>
    </lineage>
</organism>
<keyword evidence="6" id="KW-1003">Cell membrane</keyword>
<dbReference type="InterPro" id="IPR008509">
    <property type="entry name" value="MOT2/MFSD5"/>
</dbReference>
<evidence type="ECO:0000256" key="2">
    <source>
        <dbReference type="ARBA" id="ARBA00004651"/>
    </source>
</evidence>
<keyword evidence="5" id="KW-0813">Transport</keyword>
<evidence type="ECO:0000256" key="3">
    <source>
        <dbReference type="ARBA" id="ARBA00008335"/>
    </source>
</evidence>
<comment type="function">
    <text evidence="1">Mediates high-affinity intracellular uptake of the rare oligo-element molybdenum.</text>
</comment>
<keyword evidence="15" id="KW-1185">Reference proteome</keyword>
<evidence type="ECO:0000256" key="5">
    <source>
        <dbReference type="ARBA" id="ARBA00022448"/>
    </source>
</evidence>
<dbReference type="SUPFAM" id="SSF103473">
    <property type="entry name" value="MFS general substrate transporter"/>
    <property type="match status" value="1"/>
</dbReference>
<name>A0ABU7BAT7_9TELE</name>
<proteinExistence type="inferred from homology"/>
<keyword evidence="10 13" id="KW-0472">Membrane</keyword>
<feature type="transmembrane region" description="Helical" evidence="13">
    <location>
        <begin position="79"/>
        <end position="98"/>
    </location>
</feature>
<dbReference type="EMBL" id="JAHUTI010049267">
    <property type="protein sequence ID" value="MED6247403.1"/>
    <property type="molecule type" value="Genomic_DNA"/>
</dbReference>
<dbReference type="CDD" id="cd17487">
    <property type="entry name" value="MFS_MFSD5_like"/>
    <property type="match status" value="1"/>
</dbReference>
<gene>
    <name evidence="14" type="primary">MFSD5</name>
    <name evidence="14" type="ORF">ATANTOWER_032213</name>
</gene>
<evidence type="ECO:0000256" key="13">
    <source>
        <dbReference type="SAM" id="Phobius"/>
    </source>
</evidence>
<feature type="transmembrane region" description="Helical" evidence="13">
    <location>
        <begin position="680"/>
        <end position="703"/>
    </location>
</feature>
<keyword evidence="8 13" id="KW-1133">Transmembrane helix</keyword>
<evidence type="ECO:0000313" key="14">
    <source>
        <dbReference type="EMBL" id="MED6247403.1"/>
    </source>
</evidence>
<dbReference type="PANTHER" id="PTHR23516:SF1">
    <property type="entry name" value="MOLYBDATE-ANION TRANSPORTER"/>
    <property type="match status" value="1"/>
</dbReference>
<feature type="transmembrane region" description="Helical" evidence="13">
    <location>
        <begin position="442"/>
        <end position="463"/>
    </location>
</feature>
<dbReference type="Pfam" id="PF05631">
    <property type="entry name" value="MFS_5"/>
    <property type="match status" value="1"/>
</dbReference>
<evidence type="ECO:0000256" key="9">
    <source>
        <dbReference type="ARBA" id="ARBA00023065"/>
    </source>
</evidence>
<feature type="transmembrane region" description="Helical" evidence="13">
    <location>
        <begin position="593"/>
        <end position="612"/>
    </location>
</feature>
<keyword evidence="9" id="KW-0406">Ion transport</keyword>
<feature type="transmembrane region" description="Helical" evidence="13">
    <location>
        <begin position="560"/>
        <end position="581"/>
    </location>
</feature>
<feature type="transmembrane region" description="Helical" evidence="13">
    <location>
        <begin position="47"/>
        <end position="67"/>
    </location>
</feature>
<feature type="transmembrane region" description="Helical" evidence="13">
    <location>
        <begin position="341"/>
        <end position="359"/>
    </location>
</feature>
<feature type="transmembrane region" description="Helical" evidence="13">
    <location>
        <begin position="134"/>
        <end position="157"/>
    </location>
</feature>
<dbReference type="PANTHER" id="PTHR23516">
    <property type="entry name" value="SAM (S-ADENOSYL METHIONINE) TRANSPORTER"/>
    <property type="match status" value="1"/>
</dbReference>
<evidence type="ECO:0000256" key="4">
    <source>
        <dbReference type="ARBA" id="ARBA00021242"/>
    </source>
</evidence>
<feature type="transmembrane region" description="Helical" evidence="13">
    <location>
        <begin position="6"/>
        <end position="26"/>
    </location>
</feature>
<reference evidence="14 15" key="1">
    <citation type="submission" date="2021-07" db="EMBL/GenBank/DDBJ databases">
        <authorList>
            <person name="Palmer J.M."/>
        </authorList>
    </citation>
    <scope>NUCLEOTIDE SEQUENCE [LARGE SCALE GENOMIC DNA]</scope>
    <source>
        <strain evidence="14 15">AT_MEX2019</strain>
        <tissue evidence="14">Muscle</tissue>
    </source>
</reference>
<feature type="transmembrane region" description="Helical" evidence="13">
    <location>
        <begin position="619"/>
        <end position="636"/>
    </location>
</feature>
<accession>A0ABU7BAT7</accession>
<comment type="similarity">
    <text evidence="3">Belongs to the major facilitator superfamily.</text>
</comment>
<evidence type="ECO:0000256" key="1">
    <source>
        <dbReference type="ARBA" id="ARBA00003019"/>
    </source>
</evidence>
<dbReference type="CDD" id="cd10428">
    <property type="entry name" value="LFG_like"/>
    <property type="match status" value="1"/>
</dbReference>
<evidence type="ECO:0000256" key="6">
    <source>
        <dbReference type="ARBA" id="ARBA00022475"/>
    </source>
</evidence>
<evidence type="ECO:0000256" key="8">
    <source>
        <dbReference type="ARBA" id="ARBA00022989"/>
    </source>
</evidence>
<comment type="subcellular location">
    <subcellularLocation>
        <location evidence="2">Cell membrane</location>
        <topology evidence="2">Multi-pass membrane protein</topology>
    </subcellularLocation>
</comment>
<evidence type="ECO:0000313" key="15">
    <source>
        <dbReference type="Proteomes" id="UP001345963"/>
    </source>
</evidence>
<dbReference type="Pfam" id="PF01027">
    <property type="entry name" value="Bax1-I"/>
    <property type="match status" value="1"/>
</dbReference>
<comment type="caution">
    <text evidence="14">The sequence shown here is derived from an EMBL/GenBank/DDBJ whole genome shotgun (WGS) entry which is preliminary data.</text>
</comment>
<dbReference type="InterPro" id="IPR036259">
    <property type="entry name" value="MFS_trans_sf"/>
</dbReference>
<dbReference type="InterPro" id="IPR006214">
    <property type="entry name" value="Bax_inhibitor_1-related"/>
</dbReference>
<evidence type="ECO:0000256" key="7">
    <source>
        <dbReference type="ARBA" id="ARBA00022692"/>
    </source>
</evidence>
<feature type="transmembrane region" description="Helical" evidence="13">
    <location>
        <begin position="371"/>
        <end position="391"/>
    </location>
</feature>
<dbReference type="Proteomes" id="UP001345963">
    <property type="component" value="Unassembled WGS sequence"/>
</dbReference>
<feature type="transmembrane region" description="Helical" evidence="13">
    <location>
        <begin position="403"/>
        <end position="422"/>
    </location>
</feature>